<dbReference type="InterPro" id="IPR043128">
    <property type="entry name" value="Rev_trsase/Diguanyl_cyclase"/>
</dbReference>
<dbReference type="RefSeq" id="WP_083560788.1">
    <property type="nucleotide sequence ID" value="NZ_AQQV01000001.1"/>
</dbReference>
<feature type="domain" description="GGDEF" evidence="3">
    <location>
        <begin position="203"/>
        <end position="329"/>
    </location>
</feature>
<reference evidence="4 5" key="1">
    <citation type="submission" date="2013-04" db="EMBL/GenBank/DDBJ databases">
        <title>Oceanococcus atlanticus 22II-S10r2 Genome Sequencing.</title>
        <authorList>
            <person name="Lai Q."/>
            <person name="Li G."/>
            <person name="Shao Z."/>
        </authorList>
    </citation>
    <scope>NUCLEOTIDE SEQUENCE [LARGE SCALE GENOMIC DNA]</scope>
    <source>
        <strain evidence="4 5">22II-S10r2</strain>
    </source>
</reference>
<dbReference type="GO" id="GO:1902201">
    <property type="term" value="P:negative regulation of bacterial-type flagellum-dependent cell motility"/>
    <property type="evidence" value="ECO:0007669"/>
    <property type="project" value="TreeGrafter"/>
</dbReference>
<comment type="catalytic activity">
    <reaction evidence="2">
        <text>2 GTP = 3',3'-c-di-GMP + 2 diphosphate</text>
        <dbReference type="Rhea" id="RHEA:24898"/>
        <dbReference type="ChEBI" id="CHEBI:33019"/>
        <dbReference type="ChEBI" id="CHEBI:37565"/>
        <dbReference type="ChEBI" id="CHEBI:58805"/>
        <dbReference type="EC" id="2.7.7.65"/>
    </reaction>
</comment>
<evidence type="ECO:0000256" key="2">
    <source>
        <dbReference type="ARBA" id="ARBA00034247"/>
    </source>
</evidence>
<gene>
    <name evidence="4" type="ORF">ATO7_06790</name>
</gene>
<organism evidence="4 5">
    <name type="scientific">Oceanococcus atlanticus</name>
    <dbReference type="NCBI Taxonomy" id="1317117"/>
    <lineage>
        <taxon>Bacteria</taxon>
        <taxon>Pseudomonadati</taxon>
        <taxon>Pseudomonadota</taxon>
        <taxon>Gammaproteobacteria</taxon>
        <taxon>Chromatiales</taxon>
        <taxon>Oceanococcaceae</taxon>
        <taxon>Oceanococcus</taxon>
    </lineage>
</organism>
<dbReference type="SUPFAM" id="SSF55073">
    <property type="entry name" value="Nucleotide cyclase"/>
    <property type="match status" value="1"/>
</dbReference>
<dbReference type="AlphaFoldDB" id="A0A1Y1SIT5"/>
<dbReference type="Gene3D" id="3.30.70.270">
    <property type="match status" value="1"/>
</dbReference>
<dbReference type="PROSITE" id="PS50887">
    <property type="entry name" value="GGDEF"/>
    <property type="match status" value="1"/>
</dbReference>
<dbReference type="Pfam" id="PF00990">
    <property type="entry name" value="GGDEF"/>
    <property type="match status" value="1"/>
</dbReference>
<dbReference type="PANTHER" id="PTHR45138:SF9">
    <property type="entry name" value="DIGUANYLATE CYCLASE DGCM-RELATED"/>
    <property type="match status" value="1"/>
</dbReference>
<dbReference type="PANTHER" id="PTHR45138">
    <property type="entry name" value="REGULATORY COMPONENTS OF SENSORY TRANSDUCTION SYSTEM"/>
    <property type="match status" value="1"/>
</dbReference>
<dbReference type="GO" id="GO:0005886">
    <property type="term" value="C:plasma membrane"/>
    <property type="evidence" value="ECO:0007669"/>
    <property type="project" value="TreeGrafter"/>
</dbReference>
<dbReference type="SMART" id="SM00065">
    <property type="entry name" value="GAF"/>
    <property type="match status" value="1"/>
</dbReference>
<dbReference type="GO" id="GO:0052621">
    <property type="term" value="F:diguanylate cyclase activity"/>
    <property type="evidence" value="ECO:0007669"/>
    <property type="project" value="UniProtKB-EC"/>
</dbReference>
<dbReference type="Gene3D" id="3.30.450.40">
    <property type="match status" value="1"/>
</dbReference>
<dbReference type="InterPro" id="IPR029016">
    <property type="entry name" value="GAF-like_dom_sf"/>
</dbReference>
<dbReference type="OrthoDB" id="9812358at2"/>
<dbReference type="InterPro" id="IPR000160">
    <property type="entry name" value="GGDEF_dom"/>
</dbReference>
<dbReference type="InterPro" id="IPR003018">
    <property type="entry name" value="GAF"/>
</dbReference>
<keyword evidence="5" id="KW-1185">Reference proteome</keyword>
<sequence length="329" mass="36035">MELLLNRLADQVAQSYDLESLTRPMLELLETVTGLQSTYLTTIDEHRGVQHILYARNSHALQIPEGLSVPWGDTLCKRALDQGQPYASDVASRWGDSDAARTLGIKTYVSQPVHTADGTLYGTLCAASGDCVNVMPATLNVLALFARLIAQQIEREALLERLRQSNQELSSRATTDTLTGVANRRGLYEALGRMLAHARRESVVVQLAFIDLDGFKPINDQFGHAVGDRFLVHIASRLLASVRASDVVGRYGGDEFVVIAIGDQPEELAQRLEQAIQGIFMDGEIVLDYPGASIGVVSASPDEGDAEALIRRADQVMYQMKTRRKAARA</sequence>
<evidence type="ECO:0000313" key="5">
    <source>
        <dbReference type="Proteomes" id="UP000192342"/>
    </source>
</evidence>
<dbReference type="EMBL" id="AQQV01000001">
    <property type="protein sequence ID" value="ORE89567.1"/>
    <property type="molecule type" value="Genomic_DNA"/>
</dbReference>
<evidence type="ECO:0000256" key="1">
    <source>
        <dbReference type="ARBA" id="ARBA00012528"/>
    </source>
</evidence>
<evidence type="ECO:0000259" key="3">
    <source>
        <dbReference type="PROSITE" id="PS50887"/>
    </source>
</evidence>
<dbReference type="Proteomes" id="UP000192342">
    <property type="component" value="Unassembled WGS sequence"/>
</dbReference>
<dbReference type="EC" id="2.7.7.65" evidence="1"/>
<proteinExistence type="predicted"/>
<dbReference type="SUPFAM" id="SSF55781">
    <property type="entry name" value="GAF domain-like"/>
    <property type="match status" value="1"/>
</dbReference>
<dbReference type="GO" id="GO:0043709">
    <property type="term" value="P:cell adhesion involved in single-species biofilm formation"/>
    <property type="evidence" value="ECO:0007669"/>
    <property type="project" value="TreeGrafter"/>
</dbReference>
<dbReference type="STRING" id="1317117.ATO7_06790"/>
<dbReference type="Pfam" id="PF13185">
    <property type="entry name" value="GAF_2"/>
    <property type="match status" value="1"/>
</dbReference>
<dbReference type="CDD" id="cd01949">
    <property type="entry name" value="GGDEF"/>
    <property type="match status" value="1"/>
</dbReference>
<dbReference type="InterPro" id="IPR050469">
    <property type="entry name" value="Diguanylate_Cyclase"/>
</dbReference>
<name>A0A1Y1SIT5_9GAMM</name>
<evidence type="ECO:0000313" key="4">
    <source>
        <dbReference type="EMBL" id="ORE89567.1"/>
    </source>
</evidence>
<dbReference type="NCBIfam" id="TIGR00254">
    <property type="entry name" value="GGDEF"/>
    <property type="match status" value="1"/>
</dbReference>
<dbReference type="InterPro" id="IPR029787">
    <property type="entry name" value="Nucleotide_cyclase"/>
</dbReference>
<comment type="caution">
    <text evidence="4">The sequence shown here is derived from an EMBL/GenBank/DDBJ whole genome shotgun (WGS) entry which is preliminary data.</text>
</comment>
<dbReference type="SMART" id="SM00267">
    <property type="entry name" value="GGDEF"/>
    <property type="match status" value="1"/>
</dbReference>
<protein>
    <recommendedName>
        <fullName evidence="1">diguanylate cyclase</fullName>
        <ecNumber evidence="1">2.7.7.65</ecNumber>
    </recommendedName>
</protein>
<accession>A0A1Y1SIT5</accession>